<proteinExistence type="predicted"/>
<dbReference type="GO" id="GO:0008168">
    <property type="term" value="F:methyltransferase activity"/>
    <property type="evidence" value="ECO:0007669"/>
    <property type="project" value="UniProtKB-KW"/>
</dbReference>
<dbReference type="InterPro" id="IPR001466">
    <property type="entry name" value="Beta-lactam-related"/>
</dbReference>
<evidence type="ECO:0000313" key="3">
    <source>
        <dbReference type="Proteomes" id="UP000732105"/>
    </source>
</evidence>
<dbReference type="GO" id="GO:0032259">
    <property type="term" value="P:methylation"/>
    <property type="evidence" value="ECO:0007669"/>
    <property type="project" value="UniProtKB-KW"/>
</dbReference>
<dbReference type="Pfam" id="PF00144">
    <property type="entry name" value="Beta-lactamase"/>
    <property type="match status" value="1"/>
</dbReference>
<sequence length="389" mass="43611">MTNSTGHIIAILMSEYFYNFKSSSTKTILMKFLKLSLTFVFVLAALSCQSKKKEASTEVKQAIELTHEFIAKNNIPGLAITVSVKGKNVLSKGFGYGNLEAQTKVDPAKTRFRIGSISKPVSADALIQLWDQNKLQLDSSIQYYLPDFPKKQAKITSRMVAGHLAGIRHYNGNEFLSAKHYNSINDALEIFENDPLISYPGREYHYSSYGWNLLSRIVEKASGEDFLAYMQKHVFDPLEMHNTIADHTDSIIPNRTGFYQRIENNKIVNGAYVDNSIKWAGGGFLSTSEDVMRFAVAHSKAGYLNQKQIDELTRSQKTTNGTITEYGIGWASGTDNNGHYYYGHSGGSIGATTHMIVYPKEEVCVVVLTNLSRVRFRSFSHDIANLFMK</sequence>
<accession>A0ABX1WUV7</accession>
<comment type="caution">
    <text evidence="2">The sequence shown here is derived from an EMBL/GenBank/DDBJ whole genome shotgun (WGS) entry which is preliminary data.</text>
</comment>
<keyword evidence="2" id="KW-0378">Hydrolase</keyword>
<dbReference type="InterPro" id="IPR012338">
    <property type="entry name" value="Beta-lactam/transpept-like"/>
</dbReference>
<keyword evidence="2" id="KW-0808">Transferase</keyword>
<organism evidence="2 3">
    <name type="scientific">Marinifilum caeruleilacunae</name>
    <dbReference type="NCBI Taxonomy" id="2499076"/>
    <lineage>
        <taxon>Bacteria</taxon>
        <taxon>Pseudomonadati</taxon>
        <taxon>Bacteroidota</taxon>
        <taxon>Bacteroidia</taxon>
        <taxon>Marinilabiliales</taxon>
        <taxon>Marinifilaceae</taxon>
    </lineage>
</organism>
<dbReference type="PANTHER" id="PTHR46520:SF1">
    <property type="entry name" value="SERINE BETA-LACTAMASE-LIKE PROTEIN LACTB, MITOCHONDRIAL"/>
    <property type="match status" value="1"/>
</dbReference>
<dbReference type="InterPro" id="IPR052794">
    <property type="entry name" value="Mito_Ser_Protease_LACTB"/>
</dbReference>
<dbReference type="PANTHER" id="PTHR46520">
    <property type="entry name" value="SERINE BETA-LACTAMASE-LIKE PROTEIN LACTB, MITOCHONDRIAL"/>
    <property type="match status" value="1"/>
</dbReference>
<gene>
    <name evidence="2" type="ORF">ELS83_08645</name>
</gene>
<evidence type="ECO:0000259" key="1">
    <source>
        <dbReference type="Pfam" id="PF00144"/>
    </source>
</evidence>
<dbReference type="EMBL" id="RZNH01000011">
    <property type="protein sequence ID" value="NOU59889.1"/>
    <property type="molecule type" value="Genomic_DNA"/>
</dbReference>
<dbReference type="Proteomes" id="UP000732105">
    <property type="component" value="Unassembled WGS sequence"/>
</dbReference>
<protein>
    <submittedName>
        <fullName evidence="2">Class A beta-lactamase-related serine hydrolase</fullName>
    </submittedName>
</protein>
<keyword evidence="3" id="KW-1185">Reference proteome</keyword>
<feature type="domain" description="Beta-lactamase-related" evidence="1">
    <location>
        <begin position="66"/>
        <end position="372"/>
    </location>
</feature>
<dbReference type="SUPFAM" id="SSF56601">
    <property type="entry name" value="beta-lactamase/transpeptidase-like"/>
    <property type="match status" value="1"/>
</dbReference>
<name>A0ABX1WUV7_9BACT</name>
<dbReference type="GO" id="GO:0016787">
    <property type="term" value="F:hydrolase activity"/>
    <property type="evidence" value="ECO:0007669"/>
    <property type="project" value="UniProtKB-KW"/>
</dbReference>
<reference evidence="2 3" key="1">
    <citation type="submission" date="2018-12" db="EMBL/GenBank/DDBJ databases">
        <title>Marinifilum JC070 sp. nov., a marine bacterium isolated from Yongle Blue Hole in the South China Sea.</title>
        <authorList>
            <person name="Fu T."/>
        </authorList>
    </citation>
    <scope>NUCLEOTIDE SEQUENCE [LARGE SCALE GENOMIC DNA]</scope>
    <source>
        <strain evidence="2 3">JC070</strain>
    </source>
</reference>
<dbReference type="Gene3D" id="3.40.710.10">
    <property type="entry name" value="DD-peptidase/beta-lactamase superfamily"/>
    <property type="match status" value="1"/>
</dbReference>
<keyword evidence="2" id="KW-0489">Methyltransferase</keyword>
<evidence type="ECO:0000313" key="2">
    <source>
        <dbReference type="EMBL" id="NOU59889.1"/>
    </source>
</evidence>